<dbReference type="Proteomes" id="UP000282106">
    <property type="component" value="Unassembled WGS sequence"/>
</dbReference>
<comment type="similarity">
    <text evidence="7">Belongs to the dTDP-4-dehydrorhamnose 3,5-epimerase family.</text>
</comment>
<dbReference type="UniPathway" id="UPA00124"/>
<protein>
    <recommendedName>
        <fullName evidence="4 7">dTDP-4-dehydrorhamnose 3,5-epimerase</fullName>
        <ecNumber evidence="3 7">5.1.3.13</ecNumber>
    </recommendedName>
    <alternativeName>
        <fullName evidence="7">Thymidine diphospho-4-keto-rhamnose 3,5-epimerase</fullName>
    </alternativeName>
</protein>
<evidence type="ECO:0000256" key="4">
    <source>
        <dbReference type="ARBA" id="ARBA00019595"/>
    </source>
</evidence>
<dbReference type="NCBIfam" id="TIGR01221">
    <property type="entry name" value="rmlC"/>
    <property type="match status" value="1"/>
</dbReference>
<organism evidence="8 9">
    <name type="scientific">Stagnimonas aquatica</name>
    <dbReference type="NCBI Taxonomy" id="2689987"/>
    <lineage>
        <taxon>Bacteria</taxon>
        <taxon>Pseudomonadati</taxon>
        <taxon>Pseudomonadota</taxon>
        <taxon>Gammaproteobacteria</taxon>
        <taxon>Nevskiales</taxon>
        <taxon>Nevskiaceae</taxon>
        <taxon>Stagnimonas</taxon>
    </lineage>
</organism>
<evidence type="ECO:0000256" key="3">
    <source>
        <dbReference type="ARBA" id="ARBA00012098"/>
    </source>
</evidence>
<comment type="function">
    <text evidence="2 7">Catalyzes the epimerization of the C3' and C5'positions of dTDP-6-deoxy-D-xylo-4-hexulose, forming dTDP-6-deoxy-L-lyxo-4-hexulose.</text>
</comment>
<dbReference type="InterPro" id="IPR014710">
    <property type="entry name" value="RmlC-like_jellyroll"/>
</dbReference>
<dbReference type="EC" id="5.1.3.13" evidence="3 7"/>
<evidence type="ECO:0000256" key="7">
    <source>
        <dbReference type="RuleBase" id="RU364069"/>
    </source>
</evidence>
<dbReference type="SUPFAM" id="SSF51182">
    <property type="entry name" value="RmlC-like cupins"/>
    <property type="match status" value="1"/>
</dbReference>
<comment type="catalytic activity">
    <reaction evidence="1 7">
        <text>dTDP-4-dehydro-6-deoxy-alpha-D-glucose = dTDP-4-dehydro-beta-L-rhamnose</text>
        <dbReference type="Rhea" id="RHEA:16969"/>
        <dbReference type="ChEBI" id="CHEBI:57649"/>
        <dbReference type="ChEBI" id="CHEBI:62830"/>
        <dbReference type="EC" id="5.1.3.13"/>
    </reaction>
</comment>
<dbReference type="GO" id="GO:0008830">
    <property type="term" value="F:dTDP-4-dehydrorhamnose 3,5-epimerase activity"/>
    <property type="evidence" value="ECO:0007669"/>
    <property type="project" value="UniProtKB-UniRule"/>
</dbReference>
<dbReference type="Gene3D" id="2.60.120.10">
    <property type="entry name" value="Jelly Rolls"/>
    <property type="match status" value="1"/>
</dbReference>
<dbReference type="GO" id="GO:0005829">
    <property type="term" value="C:cytosol"/>
    <property type="evidence" value="ECO:0007669"/>
    <property type="project" value="TreeGrafter"/>
</dbReference>
<comment type="subunit">
    <text evidence="7">Homodimer.</text>
</comment>
<evidence type="ECO:0000313" key="9">
    <source>
        <dbReference type="Proteomes" id="UP000282106"/>
    </source>
</evidence>
<keyword evidence="7 8" id="KW-0413">Isomerase</keyword>
<evidence type="ECO:0000256" key="5">
    <source>
        <dbReference type="PIRSR" id="PIRSR600888-1"/>
    </source>
</evidence>
<dbReference type="PANTHER" id="PTHR21047:SF2">
    <property type="entry name" value="THYMIDINE DIPHOSPHO-4-KETO-RHAMNOSE 3,5-EPIMERASE"/>
    <property type="match status" value="1"/>
</dbReference>
<dbReference type="FunCoup" id="A0A3N0VKJ8">
    <property type="interactions" value="346"/>
</dbReference>
<dbReference type="Pfam" id="PF00908">
    <property type="entry name" value="dTDP_sugar_isom"/>
    <property type="match status" value="1"/>
</dbReference>
<dbReference type="EMBL" id="RJVO01000001">
    <property type="protein sequence ID" value="ROH93289.1"/>
    <property type="molecule type" value="Genomic_DNA"/>
</dbReference>
<sequence>MKVHATGLPEILLLEPAVFADERGFFTETYNRQTFAQAIGSDPAFVQDNRSGSAYGVLRGLHYQVRRTQGKLIQVLSGRVYSVGVDIRRSSPRYGRWTGVELSAQARHQLWMPPGFAHGFLVLSEHAEVFYKTTDFYDPASERCLLWNDPDLGIGWPAIRHGAAPRLSAKDAAGQRLRDAETLP</sequence>
<gene>
    <name evidence="8" type="primary">rfbC</name>
    <name evidence="8" type="ORF">ED208_01835</name>
</gene>
<dbReference type="PANTHER" id="PTHR21047">
    <property type="entry name" value="DTDP-6-DEOXY-D-GLUCOSE-3,5 EPIMERASE"/>
    <property type="match status" value="1"/>
</dbReference>
<evidence type="ECO:0000256" key="6">
    <source>
        <dbReference type="PIRSR" id="PIRSR600888-3"/>
    </source>
</evidence>
<feature type="site" description="Participates in a stacking interaction with the thymidine ring of dTDP-4-oxo-6-deoxyglucose" evidence="6">
    <location>
        <position position="137"/>
    </location>
</feature>
<comment type="pathway">
    <text evidence="7">Carbohydrate biosynthesis; dTDP-L-rhamnose biosynthesis.</text>
</comment>
<name>A0A3N0VKJ8_9GAMM</name>
<comment type="caution">
    <text evidence="8">The sequence shown here is derived from an EMBL/GenBank/DDBJ whole genome shotgun (WGS) entry which is preliminary data.</text>
</comment>
<dbReference type="InterPro" id="IPR011051">
    <property type="entry name" value="RmlC_Cupin_sf"/>
</dbReference>
<evidence type="ECO:0000256" key="1">
    <source>
        <dbReference type="ARBA" id="ARBA00001298"/>
    </source>
</evidence>
<feature type="active site" description="Proton donor" evidence="5">
    <location>
        <position position="131"/>
    </location>
</feature>
<keyword evidence="9" id="KW-1185">Reference proteome</keyword>
<dbReference type="GO" id="GO:0000271">
    <property type="term" value="P:polysaccharide biosynthetic process"/>
    <property type="evidence" value="ECO:0007669"/>
    <property type="project" value="TreeGrafter"/>
</dbReference>
<feature type="active site" description="Proton acceptor" evidence="5">
    <location>
        <position position="62"/>
    </location>
</feature>
<dbReference type="InParanoid" id="A0A3N0VKJ8"/>
<evidence type="ECO:0000313" key="8">
    <source>
        <dbReference type="EMBL" id="ROH93289.1"/>
    </source>
</evidence>
<proteinExistence type="inferred from homology"/>
<dbReference type="GO" id="GO:0019305">
    <property type="term" value="P:dTDP-rhamnose biosynthetic process"/>
    <property type="evidence" value="ECO:0007669"/>
    <property type="project" value="UniProtKB-UniRule"/>
</dbReference>
<reference evidence="8 9" key="1">
    <citation type="submission" date="2018-10" db="EMBL/GenBank/DDBJ databases">
        <authorList>
            <person name="Chen W.-M."/>
        </authorList>
    </citation>
    <scope>NUCLEOTIDE SEQUENCE [LARGE SCALE GENOMIC DNA]</scope>
    <source>
        <strain evidence="8 9">THS-13</strain>
    </source>
</reference>
<evidence type="ECO:0000256" key="2">
    <source>
        <dbReference type="ARBA" id="ARBA00001997"/>
    </source>
</evidence>
<dbReference type="CDD" id="cd00438">
    <property type="entry name" value="cupin_RmlC"/>
    <property type="match status" value="1"/>
</dbReference>
<dbReference type="AlphaFoldDB" id="A0A3N0VKJ8"/>
<dbReference type="RefSeq" id="WP_123210144.1">
    <property type="nucleotide sequence ID" value="NZ_RJVO01000001.1"/>
</dbReference>
<accession>A0A3N0VKJ8</accession>
<dbReference type="InterPro" id="IPR000888">
    <property type="entry name" value="RmlC-like"/>
</dbReference>